<dbReference type="STRING" id="706434.HMPREF9429_00871"/>
<dbReference type="eggNOG" id="COG2119">
    <property type="taxonomic scope" value="Bacteria"/>
</dbReference>
<dbReference type="HOGENOM" id="CLU_040186_2_0_9"/>
<accession>E2ZBN9</accession>
<reference evidence="7 8" key="1">
    <citation type="submission" date="2010-08" db="EMBL/GenBank/DDBJ databases">
        <authorList>
            <person name="Weinstock G."/>
            <person name="Sodergren E."/>
            <person name="Clifton S."/>
            <person name="Fulton L."/>
            <person name="Fulton B."/>
            <person name="Courtney L."/>
            <person name="Fronick C."/>
            <person name="Harrison M."/>
            <person name="Strong C."/>
            <person name="Farmer C."/>
            <person name="Delahaunty K."/>
            <person name="Markovic C."/>
            <person name="Hall O."/>
            <person name="Minx P."/>
            <person name="Tomlinson C."/>
            <person name="Mitreva M."/>
            <person name="Hou S."/>
            <person name="Chen J."/>
            <person name="Wollam A."/>
            <person name="Pepin K.H."/>
            <person name="Johnson M."/>
            <person name="Bhonagiri V."/>
            <person name="Zhang X."/>
            <person name="Suruliraj S."/>
            <person name="Warren W."/>
            <person name="Chinwalla A."/>
            <person name="Mardis E.R."/>
            <person name="Wilson R.K."/>
        </authorList>
    </citation>
    <scope>NUCLEOTIDE SEQUENCE [LARGE SCALE GENOMIC DNA]</scope>
    <source>
        <strain evidence="7 8">F0359</strain>
    </source>
</reference>
<evidence type="ECO:0000256" key="2">
    <source>
        <dbReference type="ARBA" id="ARBA00009190"/>
    </source>
</evidence>
<evidence type="ECO:0000313" key="8">
    <source>
        <dbReference type="Proteomes" id="UP000003195"/>
    </source>
</evidence>
<feature type="transmembrane region" description="Helical" evidence="6">
    <location>
        <begin position="36"/>
        <end position="60"/>
    </location>
</feature>
<dbReference type="Proteomes" id="UP000003195">
    <property type="component" value="Unassembled WGS sequence"/>
</dbReference>
<keyword evidence="3 6" id="KW-0812">Transmembrane</keyword>
<evidence type="ECO:0000256" key="3">
    <source>
        <dbReference type="ARBA" id="ARBA00022692"/>
    </source>
</evidence>
<evidence type="ECO:0000256" key="6">
    <source>
        <dbReference type="RuleBase" id="RU365102"/>
    </source>
</evidence>
<proteinExistence type="inferred from homology"/>
<comment type="subcellular location">
    <subcellularLocation>
        <location evidence="1 6">Membrane</location>
        <topology evidence="1 6">Multi-pass membrane protein</topology>
    </subcellularLocation>
</comment>
<gene>
    <name evidence="7" type="ORF">HMPREF9429_00871</name>
</gene>
<sequence length="192" mass="21259">MTAFLTAFLMVFLAELGDKTQLLVMAFAAKYRWQTVMLAVLIATVANHLVAIIIGIYVNTVINMDYIHLAAAATFFIFGIGTLISNDREEKLKDKRMLINPFWTVAVAFFLAETGDKTQLATIAMAARFGEWLPLLIGTTAGMIAADGLGVLAGTVINRYVSQKRIQMFSAIFFLICGFTELIVVFHVFDNF</sequence>
<protein>
    <recommendedName>
        <fullName evidence="6">GDT1 family protein</fullName>
    </recommendedName>
</protein>
<feature type="transmembrane region" description="Helical" evidence="6">
    <location>
        <begin position="132"/>
        <end position="157"/>
    </location>
</feature>
<name>E2ZBN9_9FIRM</name>
<evidence type="ECO:0000313" key="7">
    <source>
        <dbReference type="EMBL" id="EFQ04267.1"/>
    </source>
</evidence>
<feature type="transmembrane region" description="Helical" evidence="6">
    <location>
        <begin position="66"/>
        <end position="85"/>
    </location>
</feature>
<dbReference type="Pfam" id="PF01169">
    <property type="entry name" value="GDT1"/>
    <property type="match status" value="2"/>
</dbReference>
<dbReference type="OrthoDB" id="9801356at2"/>
<comment type="similarity">
    <text evidence="2 6">Belongs to the GDT1 family.</text>
</comment>
<keyword evidence="8" id="KW-1185">Reference proteome</keyword>
<dbReference type="PANTHER" id="PTHR12608:SF1">
    <property type="entry name" value="TRANSMEMBRANE PROTEIN 165"/>
    <property type="match status" value="1"/>
</dbReference>
<dbReference type="PANTHER" id="PTHR12608">
    <property type="entry name" value="TRANSMEMBRANE PROTEIN HTP-1 RELATED"/>
    <property type="match status" value="1"/>
</dbReference>
<keyword evidence="4 6" id="KW-1133">Transmembrane helix</keyword>
<dbReference type="GO" id="GO:0046873">
    <property type="term" value="F:metal ion transmembrane transporter activity"/>
    <property type="evidence" value="ECO:0007669"/>
    <property type="project" value="InterPro"/>
</dbReference>
<dbReference type="InterPro" id="IPR001727">
    <property type="entry name" value="GDT1-like"/>
</dbReference>
<dbReference type="GO" id="GO:0016020">
    <property type="term" value="C:membrane"/>
    <property type="evidence" value="ECO:0007669"/>
    <property type="project" value="UniProtKB-SubCell"/>
</dbReference>
<organism evidence="7 8">
    <name type="scientific">Megasphaera micronuciformis F0359</name>
    <dbReference type="NCBI Taxonomy" id="706434"/>
    <lineage>
        <taxon>Bacteria</taxon>
        <taxon>Bacillati</taxon>
        <taxon>Bacillota</taxon>
        <taxon>Negativicutes</taxon>
        <taxon>Veillonellales</taxon>
        <taxon>Veillonellaceae</taxon>
        <taxon>Megasphaera</taxon>
    </lineage>
</organism>
<dbReference type="AlphaFoldDB" id="E2ZBN9"/>
<dbReference type="EMBL" id="AECS01000036">
    <property type="protein sequence ID" value="EFQ04267.1"/>
    <property type="molecule type" value="Genomic_DNA"/>
</dbReference>
<feature type="transmembrane region" description="Helical" evidence="6">
    <location>
        <begin position="97"/>
        <end position="112"/>
    </location>
</feature>
<evidence type="ECO:0000256" key="4">
    <source>
        <dbReference type="ARBA" id="ARBA00022989"/>
    </source>
</evidence>
<evidence type="ECO:0000256" key="5">
    <source>
        <dbReference type="ARBA" id="ARBA00023136"/>
    </source>
</evidence>
<dbReference type="RefSeq" id="WP_006941894.1">
    <property type="nucleotide sequence ID" value="NZ_GL538208.1"/>
</dbReference>
<evidence type="ECO:0000256" key="1">
    <source>
        <dbReference type="ARBA" id="ARBA00004141"/>
    </source>
</evidence>
<comment type="caution">
    <text evidence="7">The sequence shown here is derived from an EMBL/GenBank/DDBJ whole genome shotgun (WGS) entry which is preliminary data.</text>
</comment>
<feature type="transmembrane region" description="Helical" evidence="6">
    <location>
        <begin position="169"/>
        <end position="189"/>
    </location>
</feature>
<keyword evidence="5 6" id="KW-0472">Membrane</keyword>